<feature type="transmembrane region" description="Helical" evidence="8">
    <location>
        <begin position="393"/>
        <end position="413"/>
    </location>
</feature>
<dbReference type="Pfam" id="PF00324">
    <property type="entry name" value="AA_permease"/>
    <property type="match status" value="1"/>
</dbReference>
<evidence type="ECO:0000256" key="1">
    <source>
        <dbReference type="ARBA" id="ARBA00004141"/>
    </source>
</evidence>
<feature type="transmembrane region" description="Helical" evidence="8">
    <location>
        <begin position="84"/>
        <end position="103"/>
    </location>
</feature>
<keyword evidence="11" id="KW-1185">Reference proteome</keyword>
<feature type="transmembrane region" description="Helical" evidence="8">
    <location>
        <begin position="190"/>
        <end position="211"/>
    </location>
</feature>
<evidence type="ECO:0000256" key="6">
    <source>
        <dbReference type="ARBA" id="ARBA00023136"/>
    </source>
</evidence>
<dbReference type="Gene3D" id="1.20.1740.10">
    <property type="entry name" value="Amino acid/polyamine transporter I"/>
    <property type="match status" value="1"/>
</dbReference>
<keyword evidence="3 8" id="KW-0812">Transmembrane</keyword>
<dbReference type="InterPro" id="IPR004841">
    <property type="entry name" value="AA-permease/SLC12A_dom"/>
</dbReference>
<evidence type="ECO:0000256" key="2">
    <source>
        <dbReference type="ARBA" id="ARBA00022448"/>
    </source>
</evidence>
<sequence length="517" mass="54222">MADGAGRGRPADGGAGGSDAAGPVGGGAADGAEAAVGGGAADVARTAGVARPDVARTADVAKADVARADDSGLRRSLKSRHLQMIALGGIIGASLFIGSGAVIETVGPAAVLSYALGGAIVVLVMRMLGEMATAAPALGSFMEYARASLGGWAGFTIGWLYWYFWVGVVAFEAVAGAKLLQPLLPSVPQWVFSLLLMVLLTGTNLVSVRSFGETEFWLASVKVVTIVVFLALGALFVLGLWPGADFSVGNIALDGFFATGGFSVVHGVVIVIFSYFGTEIVTIVSSESDEPERAVAKATKAVVWRVLLFYVGSVALLVMITPWGDIPSETSPFAAAFARFGIPAAGTVVNVVVFTAVLSVLNSGLYTASRMLFALRRHGFAPNWIQDVNARGVPWKAILLSTLVGYVAVAMSYVAPDTIFYFIINSAGAVALFVYAIIAMSQLRMRRRLERESPELLKLRMWLFPYLTWATLALIAAVVLTMGLIGETRSQLGLSLVSLAAILLVYVAFVRRRAAVS</sequence>
<keyword evidence="6 8" id="KW-0472">Membrane</keyword>
<evidence type="ECO:0000313" key="10">
    <source>
        <dbReference type="EMBL" id="GAA0560237.1"/>
    </source>
</evidence>
<dbReference type="PANTHER" id="PTHR43495">
    <property type="entry name" value="GABA PERMEASE"/>
    <property type="match status" value="1"/>
</dbReference>
<keyword evidence="5 8" id="KW-1133">Transmembrane helix</keyword>
<feature type="region of interest" description="Disordered" evidence="7">
    <location>
        <begin position="1"/>
        <end position="24"/>
    </location>
</feature>
<proteinExistence type="predicted"/>
<protein>
    <submittedName>
        <fullName evidence="10">Amino acid permease</fullName>
    </submittedName>
</protein>
<feature type="transmembrane region" description="Helical" evidence="8">
    <location>
        <begin position="419"/>
        <end position="440"/>
    </location>
</feature>
<evidence type="ECO:0000313" key="11">
    <source>
        <dbReference type="Proteomes" id="UP001500729"/>
    </source>
</evidence>
<feature type="transmembrane region" description="Helical" evidence="8">
    <location>
        <begin position="302"/>
        <end position="320"/>
    </location>
</feature>
<feature type="transmembrane region" description="Helical" evidence="8">
    <location>
        <begin position="492"/>
        <end position="510"/>
    </location>
</feature>
<feature type="domain" description="Amino acid permease/ SLC12A" evidence="9">
    <location>
        <begin position="81"/>
        <end position="509"/>
    </location>
</feature>
<evidence type="ECO:0000256" key="3">
    <source>
        <dbReference type="ARBA" id="ARBA00022692"/>
    </source>
</evidence>
<evidence type="ECO:0000256" key="5">
    <source>
        <dbReference type="ARBA" id="ARBA00022989"/>
    </source>
</evidence>
<keyword evidence="2" id="KW-0813">Transport</keyword>
<accession>A0ABN1E6L4</accession>
<evidence type="ECO:0000256" key="4">
    <source>
        <dbReference type="ARBA" id="ARBA00022970"/>
    </source>
</evidence>
<dbReference type="Proteomes" id="UP001500729">
    <property type="component" value="Unassembled WGS sequence"/>
</dbReference>
<feature type="transmembrane region" description="Helical" evidence="8">
    <location>
        <begin position="149"/>
        <end position="170"/>
    </location>
</feature>
<organism evidence="10 11">
    <name type="scientific">Saccharopolyspora erythraea</name>
    <name type="common">Streptomyces erythraeus</name>
    <dbReference type="NCBI Taxonomy" id="1836"/>
    <lineage>
        <taxon>Bacteria</taxon>
        <taxon>Bacillati</taxon>
        <taxon>Actinomycetota</taxon>
        <taxon>Actinomycetes</taxon>
        <taxon>Pseudonocardiales</taxon>
        <taxon>Pseudonocardiaceae</taxon>
        <taxon>Saccharopolyspora</taxon>
    </lineage>
</organism>
<feature type="transmembrane region" description="Helical" evidence="8">
    <location>
        <begin position="256"/>
        <end position="281"/>
    </location>
</feature>
<dbReference type="PIRSF" id="PIRSF006060">
    <property type="entry name" value="AA_transporter"/>
    <property type="match status" value="1"/>
</dbReference>
<reference evidence="10 11" key="1">
    <citation type="journal article" date="2019" name="Int. J. Syst. Evol. Microbiol.">
        <title>The Global Catalogue of Microorganisms (GCM) 10K type strain sequencing project: providing services to taxonomists for standard genome sequencing and annotation.</title>
        <authorList>
            <consortium name="The Broad Institute Genomics Platform"/>
            <consortium name="The Broad Institute Genome Sequencing Center for Infectious Disease"/>
            <person name="Wu L."/>
            <person name="Ma J."/>
        </authorList>
    </citation>
    <scope>NUCLEOTIDE SEQUENCE [LARGE SCALE GENOMIC DNA]</scope>
    <source>
        <strain evidence="10 11">JCM 10303</strain>
    </source>
</reference>
<evidence type="ECO:0000256" key="7">
    <source>
        <dbReference type="SAM" id="MobiDB-lite"/>
    </source>
</evidence>
<feature type="transmembrane region" description="Helical" evidence="8">
    <location>
        <begin position="223"/>
        <end position="244"/>
    </location>
</feature>
<comment type="caution">
    <text evidence="10">The sequence shown here is derived from an EMBL/GenBank/DDBJ whole genome shotgun (WGS) entry which is preliminary data.</text>
</comment>
<dbReference type="EMBL" id="BAAAGS010000085">
    <property type="protein sequence ID" value="GAA0560237.1"/>
    <property type="molecule type" value="Genomic_DNA"/>
</dbReference>
<comment type="subcellular location">
    <subcellularLocation>
        <location evidence="1">Membrane</location>
        <topology evidence="1">Multi-pass membrane protein</topology>
    </subcellularLocation>
</comment>
<feature type="transmembrane region" description="Helical" evidence="8">
    <location>
        <begin position="340"/>
        <end position="361"/>
    </location>
</feature>
<dbReference type="PANTHER" id="PTHR43495:SF5">
    <property type="entry name" value="GAMMA-AMINOBUTYRIC ACID PERMEASE"/>
    <property type="match status" value="1"/>
</dbReference>
<dbReference type="RefSeq" id="WP_009947500.1">
    <property type="nucleotide sequence ID" value="NZ_BAAAGS010000085.1"/>
</dbReference>
<feature type="transmembrane region" description="Helical" evidence="8">
    <location>
        <begin position="461"/>
        <end position="486"/>
    </location>
</feature>
<name>A0ABN1E6L4_SACER</name>
<feature type="transmembrane region" description="Helical" evidence="8">
    <location>
        <begin position="109"/>
        <end position="128"/>
    </location>
</feature>
<evidence type="ECO:0000259" key="9">
    <source>
        <dbReference type="Pfam" id="PF00324"/>
    </source>
</evidence>
<evidence type="ECO:0000256" key="8">
    <source>
        <dbReference type="SAM" id="Phobius"/>
    </source>
</evidence>
<keyword evidence="4" id="KW-0029">Amino-acid transport</keyword>
<gene>
    <name evidence="10" type="ORF">GCM10009533_66680</name>
</gene>